<dbReference type="VEuPathDB" id="FungiDB:BO78DRAFT_413696"/>
<dbReference type="AlphaFoldDB" id="A0A319FMZ3"/>
<reference evidence="2 3" key="1">
    <citation type="submission" date="2018-02" db="EMBL/GenBank/DDBJ databases">
        <title>The genomes of Aspergillus section Nigri reveals drivers in fungal speciation.</title>
        <authorList>
            <consortium name="DOE Joint Genome Institute"/>
            <person name="Vesth T.C."/>
            <person name="Nybo J."/>
            <person name="Theobald S."/>
            <person name="Brandl J."/>
            <person name="Frisvad J.C."/>
            <person name="Nielsen K.F."/>
            <person name="Lyhne E.K."/>
            <person name="Kogle M.E."/>
            <person name="Kuo A."/>
            <person name="Riley R."/>
            <person name="Clum A."/>
            <person name="Nolan M."/>
            <person name="Lipzen A."/>
            <person name="Salamov A."/>
            <person name="Henrissat B."/>
            <person name="Wiebenga A."/>
            <person name="De vries R.P."/>
            <person name="Grigoriev I.V."/>
            <person name="Mortensen U.H."/>
            <person name="Andersen M.R."/>
            <person name="Baker S.E."/>
        </authorList>
    </citation>
    <scope>NUCLEOTIDE SEQUENCE [LARGE SCALE GENOMIC DNA]</scope>
    <source>
        <strain evidence="2 3">CBS 121057</strain>
    </source>
</reference>
<evidence type="ECO:0000256" key="1">
    <source>
        <dbReference type="SAM" id="MobiDB-lite"/>
    </source>
</evidence>
<evidence type="ECO:0000313" key="2">
    <source>
        <dbReference type="EMBL" id="PYI11223.1"/>
    </source>
</evidence>
<feature type="region of interest" description="Disordered" evidence="1">
    <location>
        <begin position="130"/>
        <end position="218"/>
    </location>
</feature>
<protein>
    <submittedName>
        <fullName evidence="2">Uncharacterized protein</fullName>
    </submittedName>
</protein>
<feature type="compositionally biased region" description="Low complexity" evidence="1">
    <location>
        <begin position="156"/>
        <end position="175"/>
    </location>
</feature>
<evidence type="ECO:0000313" key="3">
    <source>
        <dbReference type="Proteomes" id="UP000248423"/>
    </source>
</evidence>
<name>A0A319FMZ3_ASPSB</name>
<accession>A0A319FMZ3</accession>
<proteinExistence type="predicted"/>
<sequence>MAVSDNREDLSGSPAYEGPSADTNDRPERENRPFETLVKGVLRQFADEEEYSIYRFALLVKSFDKYQNYVCRVEKKAARKIGKKARKAAILKAKEEKAEMSRAAGEKPPSPCKRCAPAEHWKVDCPKLRSKSRTVHPRKSPLDCGDWRKPSQELNPEPIAPEAPAAPEASAPSRASGKHQRSSSLIRSEPPLKKAPDVNGRSVKGAAKGGQGVGKGSSEKATVVFTQRVEKGFAPEEESIFGDGTWIWAKMPLELRPAANVPLSWALFGLVGTGLVSHAEMKVACHHGRKSWAVKFSLLKTGGARGFVTDHYGFMGPAALMAALLNVQEIQECGIAFWVGIQNNRGAVGVRALVVFERSPGFASFSVPIGEANVGFKSAFRAKFRAMDVDKSVCEIRTLEHPDRTVVQCPELQTFTRTADMDSGCCVVLTSHPIAS</sequence>
<dbReference type="OrthoDB" id="10398009at2759"/>
<organism evidence="2 3">
    <name type="scientific">Aspergillus sclerotiicarbonarius (strain CBS 121057 / IBT 28362)</name>
    <dbReference type="NCBI Taxonomy" id="1448318"/>
    <lineage>
        <taxon>Eukaryota</taxon>
        <taxon>Fungi</taxon>
        <taxon>Dikarya</taxon>
        <taxon>Ascomycota</taxon>
        <taxon>Pezizomycotina</taxon>
        <taxon>Eurotiomycetes</taxon>
        <taxon>Eurotiomycetidae</taxon>
        <taxon>Eurotiales</taxon>
        <taxon>Aspergillaceae</taxon>
        <taxon>Aspergillus</taxon>
        <taxon>Aspergillus subgen. Circumdati</taxon>
    </lineage>
</organism>
<dbReference type="EMBL" id="KZ826318">
    <property type="protein sequence ID" value="PYI11223.1"/>
    <property type="molecule type" value="Genomic_DNA"/>
</dbReference>
<feature type="compositionally biased region" description="Basic residues" evidence="1">
    <location>
        <begin position="130"/>
        <end position="139"/>
    </location>
</feature>
<dbReference type="Proteomes" id="UP000248423">
    <property type="component" value="Unassembled WGS sequence"/>
</dbReference>
<feature type="compositionally biased region" description="Basic and acidic residues" evidence="1">
    <location>
        <begin position="23"/>
        <end position="33"/>
    </location>
</feature>
<gene>
    <name evidence="2" type="ORF">BO78DRAFT_413696</name>
</gene>
<feature type="region of interest" description="Disordered" evidence="1">
    <location>
        <begin position="1"/>
        <end position="34"/>
    </location>
</feature>
<keyword evidence="3" id="KW-1185">Reference proteome</keyword>
<feature type="compositionally biased region" description="Basic and acidic residues" evidence="1">
    <location>
        <begin position="1"/>
        <end position="10"/>
    </location>
</feature>